<keyword evidence="1" id="KW-1133">Transmembrane helix</keyword>
<evidence type="ECO:0000256" key="1">
    <source>
        <dbReference type="SAM" id="Phobius"/>
    </source>
</evidence>
<comment type="caution">
    <text evidence="2">The sequence shown here is derived from an EMBL/GenBank/DDBJ whole genome shotgun (WGS) entry which is preliminary data.</text>
</comment>
<dbReference type="EMBL" id="JAJNBZ010000036">
    <property type="protein sequence ID" value="MCE5172863.1"/>
    <property type="molecule type" value="Genomic_DNA"/>
</dbReference>
<proteinExistence type="predicted"/>
<feature type="transmembrane region" description="Helical" evidence="1">
    <location>
        <begin position="72"/>
        <end position="90"/>
    </location>
</feature>
<dbReference type="InterPro" id="IPR010718">
    <property type="entry name" value="DUF1294"/>
</dbReference>
<protein>
    <submittedName>
        <fullName evidence="2">DUF1294 domain-containing protein</fullName>
    </submittedName>
</protein>
<reference evidence="2 3" key="1">
    <citation type="submission" date="2021-11" db="EMBL/GenBank/DDBJ databases">
        <title>Draft genome sequence of Paenibacillus profundus YoMME, a new Gram-positive bacteria with exoelectrogenic properties.</title>
        <authorList>
            <person name="Hubenova Y."/>
            <person name="Hubenova E."/>
            <person name="Manasiev Y."/>
            <person name="Peykov S."/>
            <person name="Mitov M."/>
        </authorList>
    </citation>
    <scope>NUCLEOTIDE SEQUENCE [LARGE SCALE GENOMIC DNA]</scope>
    <source>
        <strain evidence="2 3">YoMME</strain>
    </source>
</reference>
<dbReference type="Proteomes" id="UP001199916">
    <property type="component" value="Unassembled WGS sequence"/>
</dbReference>
<dbReference type="RefSeq" id="WP_233698921.1">
    <property type="nucleotide sequence ID" value="NZ_JAJNBZ010000036.1"/>
</dbReference>
<evidence type="ECO:0000313" key="2">
    <source>
        <dbReference type="EMBL" id="MCE5172863.1"/>
    </source>
</evidence>
<accession>A0ABS8YM01</accession>
<dbReference type="InterPro" id="IPR012156">
    <property type="entry name" value="Cold_shock_CspA"/>
</dbReference>
<feature type="transmembrane region" description="Helical" evidence="1">
    <location>
        <begin position="6"/>
        <end position="22"/>
    </location>
</feature>
<gene>
    <name evidence="2" type="ORF">LQV63_26715</name>
</gene>
<feature type="transmembrane region" description="Helical" evidence="1">
    <location>
        <begin position="42"/>
        <end position="60"/>
    </location>
</feature>
<organism evidence="2 3">
    <name type="scientific">Paenibacillus profundus</name>
    <dbReference type="NCBI Taxonomy" id="1173085"/>
    <lineage>
        <taxon>Bacteria</taxon>
        <taxon>Bacillati</taxon>
        <taxon>Bacillota</taxon>
        <taxon>Bacilli</taxon>
        <taxon>Bacillales</taxon>
        <taxon>Paenibacillaceae</taxon>
        <taxon>Paenibacillus</taxon>
    </lineage>
</organism>
<keyword evidence="3" id="KW-1185">Reference proteome</keyword>
<dbReference type="Pfam" id="PF06961">
    <property type="entry name" value="DUF1294"/>
    <property type="match status" value="1"/>
</dbReference>
<evidence type="ECO:0000313" key="3">
    <source>
        <dbReference type="Proteomes" id="UP001199916"/>
    </source>
</evidence>
<name>A0ABS8YM01_9BACL</name>
<keyword evidence="1" id="KW-0472">Membrane</keyword>
<keyword evidence="1" id="KW-0812">Transmembrane</keyword>
<sequence length="93" mass="10897">MKEWTFVVFIYLLIVNIVGYQLMVIDKKRAVKQRYRIPERKLFLTAWLGGALGVLTAMYNKRHKTQHATFTAGIPFILLVNIFMFGFILIRFG</sequence>
<dbReference type="PIRSF" id="PIRSF002599">
    <property type="entry name" value="Cold_shock_A"/>
    <property type="match status" value="1"/>
</dbReference>